<reference evidence="3" key="1">
    <citation type="journal article" date="2019" name="Int. J. Syst. Evol. Microbiol.">
        <title>The Global Catalogue of Microorganisms (GCM) 10K type strain sequencing project: providing services to taxonomists for standard genome sequencing and annotation.</title>
        <authorList>
            <consortium name="The Broad Institute Genomics Platform"/>
            <consortium name="The Broad Institute Genome Sequencing Center for Infectious Disease"/>
            <person name="Wu L."/>
            <person name="Ma J."/>
        </authorList>
    </citation>
    <scope>NUCLEOTIDE SEQUENCE [LARGE SCALE GENOMIC DNA]</scope>
    <source>
        <strain evidence="3">CCM 8932</strain>
    </source>
</reference>
<evidence type="ECO:0000259" key="1">
    <source>
        <dbReference type="Pfam" id="PF13612"/>
    </source>
</evidence>
<sequence length="121" mass="13739">MIDSAPITLVSARHSNQAKGLRNIVNKGYNATKQTYYYGFKLHAVLTNGGYFVNWELTSTSIDDHKAAVELLNKSPTKYVLADGGYLSRPLQKFLKQTYGIHLWFPLCKICDQMIELTRHS</sequence>
<dbReference type="EMBL" id="JBHSSD010000042">
    <property type="protein sequence ID" value="MFC6165015.1"/>
    <property type="molecule type" value="Genomic_DNA"/>
</dbReference>
<dbReference type="Proteomes" id="UP001596253">
    <property type="component" value="Unassembled WGS sequence"/>
</dbReference>
<accession>A0ABW1R5Y0</accession>
<keyword evidence="3" id="KW-1185">Reference proteome</keyword>
<dbReference type="Pfam" id="PF13612">
    <property type="entry name" value="DDE_Tnp_1_3"/>
    <property type="match status" value="1"/>
</dbReference>
<comment type="caution">
    <text evidence="2">The sequence shown here is derived from an EMBL/GenBank/DDBJ whole genome shotgun (WGS) entry which is preliminary data.</text>
</comment>
<evidence type="ECO:0000313" key="3">
    <source>
        <dbReference type="Proteomes" id="UP001596253"/>
    </source>
</evidence>
<organism evidence="2 3">
    <name type="scientific">Lactiplantibacillus dongliensis</name>
    <dbReference type="NCBI Taxonomy" id="2559919"/>
    <lineage>
        <taxon>Bacteria</taxon>
        <taxon>Bacillati</taxon>
        <taxon>Bacillota</taxon>
        <taxon>Bacilli</taxon>
        <taxon>Lactobacillales</taxon>
        <taxon>Lactobacillaceae</taxon>
        <taxon>Lactiplantibacillus</taxon>
    </lineage>
</organism>
<feature type="domain" description="Transposase DDE" evidence="1">
    <location>
        <begin position="1"/>
        <end position="104"/>
    </location>
</feature>
<gene>
    <name evidence="2" type="ORF">ACFP3T_10070</name>
</gene>
<name>A0ABW1R5Y0_9LACO</name>
<dbReference type="InterPro" id="IPR025668">
    <property type="entry name" value="Tnp_DDE_dom"/>
</dbReference>
<proteinExistence type="predicted"/>
<protein>
    <submittedName>
        <fullName evidence="2">Transposase</fullName>
    </submittedName>
</protein>
<dbReference type="RefSeq" id="WP_137639198.1">
    <property type="nucleotide sequence ID" value="NZ_JBHSSD010000042.1"/>
</dbReference>
<evidence type="ECO:0000313" key="2">
    <source>
        <dbReference type="EMBL" id="MFC6165015.1"/>
    </source>
</evidence>